<feature type="compositionally biased region" description="Polar residues" evidence="1">
    <location>
        <begin position="1"/>
        <end position="20"/>
    </location>
</feature>
<accession>A0A9P6RI54</accession>
<organism evidence="2 3">
    <name type="scientific">Dissophora globulifera</name>
    <dbReference type="NCBI Taxonomy" id="979702"/>
    <lineage>
        <taxon>Eukaryota</taxon>
        <taxon>Fungi</taxon>
        <taxon>Fungi incertae sedis</taxon>
        <taxon>Mucoromycota</taxon>
        <taxon>Mortierellomycotina</taxon>
        <taxon>Mortierellomycetes</taxon>
        <taxon>Mortierellales</taxon>
        <taxon>Mortierellaceae</taxon>
        <taxon>Dissophora</taxon>
    </lineage>
</organism>
<dbReference type="AlphaFoldDB" id="A0A9P6RI54"/>
<evidence type="ECO:0000313" key="2">
    <source>
        <dbReference type="EMBL" id="KAG0317845.1"/>
    </source>
</evidence>
<feature type="region of interest" description="Disordered" evidence="1">
    <location>
        <begin position="1"/>
        <end position="56"/>
    </location>
</feature>
<keyword evidence="3" id="KW-1185">Reference proteome</keyword>
<gene>
    <name evidence="2" type="ORF">BGZ99_006072</name>
</gene>
<name>A0A9P6RI54_9FUNG</name>
<sequence>MDQTDNTSPSPYQNDPSLGSSRPVPVDDESQPLLGATSGSRATHRRRQDGSSQTGKWHLRIVRSQSEIGLVYLDSLDNRIPHDAEVVHFSYSLNPQQYSRLTVKLDYGISGDVVISQSENFFEKNILIYGSMKASTLPLFDCMSHTLIRDSYASTAKHLIFADLPYPELEEALKKYAMRVTLSVVIPRHLDNYAAIEILSSFQGDVKVALNHGRLTEGLTVKANQGNVILEGLKVLGPLKVEARLGKVQAKVGAERIVKMSASGPLELEITSTGEGLDLDVVSFYEQASLILAAFC</sequence>
<reference evidence="2" key="1">
    <citation type="journal article" date="2020" name="Fungal Divers.">
        <title>Resolving the Mortierellaceae phylogeny through synthesis of multi-gene phylogenetics and phylogenomics.</title>
        <authorList>
            <person name="Vandepol N."/>
            <person name="Liber J."/>
            <person name="Desiro A."/>
            <person name="Na H."/>
            <person name="Kennedy M."/>
            <person name="Barry K."/>
            <person name="Grigoriev I.V."/>
            <person name="Miller A.N."/>
            <person name="O'Donnell K."/>
            <person name="Stajich J.E."/>
            <person name="Bonito G."/>
        </authorList>
    </citation>
    <scope>NUCLEOTIDE SEQUENCE</scope>
    <source>
        <strain evidence="2">REB-010B</strain>
    </source>
</reference>
<evidence type="ECO:0000313" key="3">
    <source>
        <dbReference type="Proteomes" id="UP000738325"/>
    </source>
</evidence>
<comment type="caution">
    <text evidence="2">The sequence shown here is derived from an EMBL/GenBank/DDBJ whole genome shotgun (WGS) entry which is preliminary data.</text>
</comment>
<dbReference type="Proteomes" id="UP000738325">
    <property type="component" value="Unassembled WGS sequence"/>
</dbReference>
<evidence type="ECO:0000256" key="1">
    <source>
        <dbReference type="SAM" id="MobiDB-lite"/>
    </source>
</evidence>
<proteinExistence type="predicted"/>
<protein>
    <submittedName>
        <fullName evidence="2">Uncharacterized protein</fullName>
    </submittedName>
</protein>
<dbReference type="EMBL" id="JAAAIP010000401">
    <property type="protein sequence ID" value="KAG0317845.1"/>
    <property type="molecule type" value="Genomic_DNA"/>
</dbReference>
<dbReference type="OrthoDB" id="2404401at2759"/>